<dbReference type="Proteomes" id="UP000824120">
    <property type="component" value="Chromosome 7"/>
</dbReference>
<keyword evidence="2" id="KW-1185">Reference proteome</keyword>
<organism evidence="1 2">
    <name type="scientific">Solanum commersonii</name>
    <name type="common">Commerson's wild potato</name>
    <name type="synonym">Commerson's nightshade</name>
    <dbReference type="NCBI Taxonomy" id="4109"/>
    <lineage>
        <taxon>Eukaryota</taxon>
        <taxon>Viridiplantae</taxon>
        <taxon>Streptophyta</taxon>
        <taxon>Embryophyta</taxon>
        <taxon>Tracheophyta</taxon>
        <taxon>Spermatophyta</taxon>
        <taxon>Magnoliopsida</taxon>
        <taxon>eudicotyledons</taxon>
        <taxon>Gunneridae</taxon>
        <taxon>Pentapetalae</taxon>
        <taxon>asterids</taxon>
        <taxon>lamiids</taxon>
        <taxon>Solanales</taxon>
        <taxon>Solanaceae</taxon>
        <taxon>Solanoideae</taxon>
        <taxon>Solaneae</taxon>
        <taxon>Solanum</taxon>
    </lineage>
</organism>
<evidence type="ECO:0000313" key="1">
    <source>
        <dbReference type="EMBL" id="KAG5594656.1"/>
    </source>
</evidence>
<dbReference type="AlphaFoldDB" id="A0A9J5Y4Y3"/>
<protein>
    <submittedName>
        <fullName evidence="1">Uncharacterized protein</fullName>
    </submittedName>
</protein>
<dbReference type="EMBL" id="JACXVP010000007">
    <property type="protein sequence ID" value="KAG5594656.1"/>
    <property type="molecule type" value="Genomic_DNA"/>
</dbReference>
<proteinExistence type="predicted"/>
<comment type="caution">
    <text evidence="1">The sequence shown here is derived from an EMBL/GenBank/DDBJ whole genome shotgun (WGS) entry which is preliminary data.</text>
</comment>
<reference evidence="1 2" key="1">
    <citation type="submission" date="2020-09" db="EMBL/GenBank/DDBJ databases">
        <title>De no assembly of potato wild relative species, Solanum commersonii.</title>
        <authorList>
            <person name="Cho K."/>
        </authorList>
    </citation>
    <scope>NUCLEOTIDE SEQUENCE [LARGE SCALE GENOMIC DNA]</scope>
    <source>
        <strain evidence="1">LZ3.2</strain>
        <tissue evidence="1">Leaf</tissue>
    </source>
</reference>
<sequence length="82" mass="9421">MLGRPKLQTLRMLNAKVEGRWKRTKGSSPSVANGVLALCSWLARERGFRTKVFDLWFVGIGLTWVQLERVNPKLFPTYSARE</sequence>
<evidence type="ECO:0000313" key="2">
    <source>
        <dbReference type="Proteomes" id="UP000824120"/>
    </source>
</evidence>
<name>A0A9J5Y4Y3_SOLCO</name>
<gene>
    <name evidence="1" type="ORF">H5410_035888</name>
</gene>
<feature type="non-terminal residue" evidence="1">
    <location>
        <position position="1"/>
    </location>
</feature>
<accession>A0A9J5Y4Y3</accession>